<reference evidence="1" key="1">
    <citation type="journal article" date="2020" name="Stud. Mycol.">
        <title>101 Dothideomycetes genomes: a test case for predicting lifestyles and emergence of pathogens.</title>
        <authorList>
            <person name="Haridas S."/>
            <person name="Albert R."/>
            <person name="Binder M."/>
            <person name="Bloem J."/>
            <person name="Labutti K."/>
            <person name="Salamov A."/>
            <person name="Andreopoulos B."/>
            <person name="Baker S."/>
            <person name="Barry K."/>
            <person name="Bills G."/>
            <person name="Bluhm B."/>
            <person name="Cannon C."/>
            <person name="Castanera R."/>
            <person name="Culley D."/>
            <person name="Daum C."/>
            <person name="Ezra D."/>
            <person name="Gonzalez J."/>
            <person name="Henrissat B."/>
            <person name="Kuo A."/>
            <person name="Liang C."/>
            <person name="Lipzen A."/>
            <person name="Lutzoni F."/>
            <person name="Magnuson J."/>
            <person name="Mondo S."/>
            <person name="Nolan M."/>
            <person name="Ohm R."/>
            <person name="Pangilinan J."/>
            <person name="Park H.-J."/>
            <person name="Ramirez L."/>
            <person name="Alfaro M."/>
            <person name="Sun H."/>
            <person name="Tritt A."/>
            <person name="Yoshinaga Y."/>
            <person name="Zwiers L.-H."/>
            <person name="Turgeon B."/>
            <person name="Goodwin S."/>
            <person name="Spatafora J."/>
            <person name="Crous P."/>
            <person name="Grigoriev I."/>
        </authorList>
    </citation>
    <scope>NUCLEOTIDE SEQUENCE</scope>
    <source>
        <strain evidence="1">SCOH1-5</strain>
    </source>
</reference>
<dbReference type="EMBL" id="ML992670">
    <property type="protein sequence ID" value="KAF2213430.1"/>
    <property type="molecule type" value="Genomic_DNA"/>
</dbReference>
<dbReference type="AlphaFoldDB" id="A0A6A6FJ48"/>
<evidence type="ECO:0000313" key="2">
    <source>
        <dbReference type="Proteomes" id="UP000799539"/>
    </source>
</evidence>
<name>A0A6A6FJ48_9PEZI</name>
<dbReference type="OrthoDB" id="62952at2759"/>
<proteinExistence type="predicted"/>
<evidence type="ECO:0000313" key="1">
    <source>
        <dbReference type="EMBL" id="KAF2213430.1"/>
    </source>
</evidence>
<keyword evidence="2" id="KW-1185">Reference proteome</keyword>
<accession>A0A6A6FJ48</accession>
<organism evidence="1 2">
    <name type="scientific">Cercospora zeae-maydis SCOH1-5</name>
    <dbReference type="NCBI Taxonomy" id="717836"/>
    <lineage>
        <taxon>Eukaryota</taxon>
        <taxon>Fungi</taxon>
        <taxon>Dikarya</taxon>
        <taxon>Ascomycota</taxon>
        <taxon>Pezizomycotina</taxon>
        <taxon>Dothideomycetes</taxon>
        <taxon>Dothideomycetidae</taxon>
        <taxon>Mycosphaerellales</taxon>
        <taxon>Mycosphaerellaceae</taxon>
        <taxon>Cercospora</taxon>
    </lineage>
</organism>
<gene>
    <name evidence="1" type="ORF">CERZMDRAFT_83605</name>
</gene>
<dbReference type="Proteomes" id="UP000799539">
    <property type="component" value="Unassembled WGS sequence"/>
</dbReference>
<protein>
    <submittedName>
        <fullName evidence="1">Uncharacterized protein</fullName>
    </submittedName>
</protein>
<sequence>MVTAIGVAICGAAQEMHLNIETFLMHVPRIDYCDAVQLGRPGPKFGERRKPDVVHEALVHMYGDILDFFVHRCELLKSRNYLLASVKSKMHSNIATIVESFVHHIDRLDKCMIVARKRS</sequence>